<proteinExistence type="inferred from homology"/>
<evidence type="ECO:0000256" key="8">
    <source>
        <dbReference type="ARBA" id="ARBA00014472"/>
    </source>
</evidence>
<dbReference type="GO" id="GO:0005829">
    <property type="term" value="C:cytosol"/>
    <property type="evidence" value="ECO:0007669"/>
    <property type="project" value="TreeGrafter"/>
</dbReference>
<evidence type="ECO:0000256" key="6">
    <source>
        <dbReference type="ARBA" id="ARBA00009320"/>
    </source>
</evidence>
<dbReference type="FunFam" id="3.20.10.10:FF:000002">
    <property type="entry name" value="D-alanine aminotransferase"/>
    <property type="match status" value="1"/>
</dbReference>
<keyword evidence="14" id="KW-0032">Aminotransferase</keyword>
<dbReference type="InterPro" id="IPR043131">
    <property type="entry name" value="BCAT-like_N"/>
</dbReference>
<dbReference type="PANTHER" id="PTHR42743:SF11">
    <property type="entry name" value="AMINODEOXYCHORISMATE LYASE"/>
    <property type="match status" value="1"/>
</dbReference>
<evidence type="ECO:0000256" key="7">
    <source>
        <dbReference type="ARBA" id="ARBA00013053"/>
    </source>
</evidence>
<evidence type="ECO:0000256" key="9">
    <source>
        <dbReference type="ARBA" id="ARBA00022898"/>
    </source>
</evidence>
<keyword evidence="9" id="KW-0663">Pyridoxal phosphate</keyword>
<evidence type="ECO:0000313" key="15">
    <source>
        <dbReference type="Proteomes" id="UP000439113"/>
    </source>
</evidence>
<dbReference type="SUPFAM" id="SSF56752">
    <property type="entry name" value="D-aminoacid aminotransferase-like PLP-dependent enzymes"/>
    <property type="match status" value="1"/>
</dbReference>
<comment type="pathway">
    <text evidence="5">Amino-acid biosynthesis; L-leucine biosynthesis; L-leucine from 3-methyl-2-oxobutanoate: step 4/4.</text>
</comment>
<evidence type="ECO:0000256" key="13">
    <source>
        <dbReference type="ARBA" id="ARBA00049229"/>
    </source>
</evidence>
<gene>
    <name evidence="14" type="ORF">GJ654_06210</name>
</gene>
<dbReference type="RefSeq" id="WP_155445257.1">
    <property type="nucleotide sequence ID" value="NZ_JAOQNR010000003.1"/>
</dbReference>
<dbReference type="CDD" id="cd01558">
    <property type="entry name" value="D-AAT_like"/>
    <property type="match status" value="1"/>
</dbReference>
<dbReference type="InterPro" id="IPR043132">
    <property type="entry name" value="BCAT-like_C"/>
</dbReference>
<comment type="similarity">
    <text evidence="6">Belongs to the class-IV pyridoxal-phosphate-dependent aminotransferase family.</text>
</comment>
<dbReference type="Pfam" id="PF01063">
    <property type="entry name" value="Aminotran_4"/>
    <property type="match status" value="1"/>
</dbReference>
<dbReference type="GO" id="GO:0004084">
    <property type="term" value="F:branched-chain-amino-acid transaminase activity"/>
    <property type="evidence" value="ECO:0007669"/>
    <property type="project" value="UniProtKB-EC"/>
</dbReference>
<evidence type="ECO:0000256" key="5">
    <source>
        <dbReference type="ARBA" id="ARBA00005072"/>
    </source>
</evidence>
<protein>
    <recommendedName>
        <fullName evidence="8">Probable branched-chain-amino-acid aminotransferase</fullName>
        <ecNumber evidence="7">2.6.1.42</ecNumber>
    </recommendedName>
</protein>
<keyword evidence="14" id="KW-0808">Transferase</keyword>
<dbReference type="EC" id="2.6.1.42" evidence="7"/>
<sequence length="286" mass="30846">MSRVAYVNGRYVRHAEAGISIDDRAFLFSDGIYEVIEVFDGVLFDERGHLDRLARSAAELRLKPPMGEAALKFVLREVVARNRVRFGHVYLQVTRGAARREHYFPAADTPPNLVVTARPHDPVAGDAKAHKGIAVITLPDIRWKRPDIKTVSLLPNALAKQQAKEAGAAEAWLVGADGFVTEGASSNAWIVDGEGRLITHPADSSILSGITRARILEIAAVKAIRVIERAFTVAETYAAREAFISGATMLVMPVVRVDGRAIGDGAPGPVALALRGAFHDPMTSVG</sequence>
<dbReference type="Proteomes" id="UP000439113">
    <property type="component" value="Unassembled WGS sequence"/>
</dbReference>
<organism evidence="14 15">
    <name type="scientific">Rhodoblastus acidophilus</name>
    <name type="common">Rhodopseudomonas acidophila</name>
    <dbReference type="NCBI Taxonomy" id="1074"/>
    <lineage>
        <taxon>Bacteria</taxon>
        <taxon>Pseudomonadati</taxon>
        <taxon>Pseudomonadota</taxon>
        <taxon>Alphaproteobacteria</taxon>
        <taxon>Hyphomicrobiales</taxon>
        <taxon>Rhodoblastaceae</taxon>
        <taxon>Rhodoblastus</taxon>
    </lineage>
</organism>
<dbReference type="PANTHER" id="PTHR42743">
    <property type="entry name" value="AMINO-ACID AMINOTRANSFERASE"/>
    <property type="match status" value="1"/>
</dbReference>
<comment type="catalytic activity">
    <reaction evidence="12">
        <text>L-isoleucine + 2-oxoglutarate = (S)-3-methyl-2-oxopentanoate + L-glutamate</text>
        <dbReference type="Rhea" id="RHEA:24801"/>
        <dbReference type="ChEBI" id="CHEBI:16810"/>
        <dbReference type="ChEBI" id="CHEBI:29985"/>
        <dbReference type="ChEBI" id="CHEBI:35146"/>
        <dbReference type="ChEBI" id="CHEBI:58045"/>
        <dbReference type="EC" id="2.6.1.42"/>
    </reaction>
</comment>
<name>A0A6N8DJP6_RHOAC</name>
<evidence type="ECO:0000256" key="11">
    <source>
        <dbReference type="ARBA" id="ARBA00048212"/>
    </source>
</evidence>
<dbReference type="InterPro" id="IPR036038">
    <property type="entry name" value="Aminotransferase-like"/>
</dbReference>
<comment type="cofactor">
    <cofactor evidence="1">
        <name>pyridoxal 5'-phosphate</name>
        <dbReference type="ChEBI" id="CHEBI:597326"/>
    </cofactor>
</comment>
<evidence type="ECO:0000256" key="2">
    <source>
        <dbReference type="ARBA" id="ARBA00003109"/>
    </source>
</evidence>
<comment type="pathway">
    <text evidence="3">Amino-acid biosynthesis; L-isoleucine biosynthesis; L-isoleucine from 2-oxobutanoate: step 4/4.</text>
</comment>
<accession>A0A6N8DJP6</accession>
<dbReference type="NCBIfam" id="NF005209">
    <property type="entry name" value="PRK06680.1"/>
    <property type="match status" value="1"/>
</dbReference>
<dbReference type="OrthoDB" id="9805628at2"/>
<dbReference type="Gene3D" id="3.30.470.10">
    <property type="match status" value="1"/>
</dbReference>
<dbReference type="EMBL" id="WNKS01000003">
    <property type="protein sequence ID" value="MTV30587.1"/>
    <property type="molecule type" value="Genomic_DNA"/>
</dbReference>
<keyword evidence="10" id="KW-0028">Amino-acid biosynthesis</keyword>
<reference evidence="14 15" key="1">
    <citation type="submission" date="2019-11" db="EMBL/GenBank/DDBJ databases">
        <title>Whole-genome sequence of a Rhodoblastus acidophilus DSM 142.</title>
        <authorList>
            <person name="Kyndt J.A."/>
            <person name="Meyer T.E."/>
        </authorList>
    </citation>
    <scope>NUCLEOTIDE SEQUENCE [LARGE SCALE GENOMIC DNA]</scope>
    <source>
        <strain evidence="14 15">DSM 142</strain>
    </source>
</reference>
<dbReference type="InterPro" id="IPR001544">
    <property type="entry name" value="Aminotrans_IV"/>
</dbReference>
<comment type="pathway">
    <text evidence="4">Amino-acid biosynthesis; L-valine biosynthesis; L-valine from pyruvate: step 4/4.</text>
</comment>
<evidence type="ECO:0000256" key="4">
    <source>
        <dbReference type="ARBA" id="ARBA00004931"/>
    </source>
</evidence>
<comment type="function">
    <text evidence="2">Acts on leucine, isoleucine and valine.</text>
</comment>
<evidence type="ECO:0000256" key="1">
    <source>
        <dbReference type="ARBA" id="ARBA00001933"/>
    </source>
</evidence>
<evidence type="ECO:0000256" key="3">
    <source>
        <dbReference type="ARBA" id="ARBA00004824"/>
    </source>
</evidence>
<evidence type="ECO:0000313" key="14">
    <source>
        <dbReference type="EMBL" id="MTV30587.1"/>
    </source>
</evidence>
<dbReference type="InterPro" id="IPR050571">
    <property type="entry name" value="Class-IV_PLP-Dep_Aminotrnsfr"/>
</dbReference>
<comment type="catalytic activity">
    <reaction evidence="11">
        <text>L-valine + 2-oxoglutarate = 3-methyl-2-oxobutanoate + L-glutamate</text>
        <dbReference type="Rhea" id="RHEA:24813"/>
        <dbReference type="ChEBI" id="CHEBI:11851"/>
        <dbReference type="ChEBI" id="CHEBI:16810"/>
        <dbReference type="ChEBI" id="CHEBI:29985"/>
        <dbReference type="ChEBI" id="CHEBI:57762"/>
        <dbReference type="EC" id="2.6.1.42"/>
    </reaction>
</comment>
<comment type="caution">
    <text evidence="14">The sequence shown here is derived from an EMBL/GenBank/DDBJ whole genome shotgun (WGS) entry which is preliminary data.</text>
</comment>
<keyword evidence="10" id="KW-0100">Branched-chain amino acid biosynthesis</keyword>
<evidence type="ECO:0000256" key="12">
    <source>
        <dbReference type="ARBA" id="ARBA00048798"/>
    </source>
</evidence>
<dbReference type="GO" id="GO:0009082">
    <property type="term" value="P:branched-chain amino acid biosynthetic process"/>
    <property type="evidence" value="ECO:0007669"/>
    <property type="project" value="UniProtKB-KW"/>
</dbReference>
<evidence type="ECO:0000256" key="10">
    <source>
        <dbReference type="ARBA" id="ARBA00023304"/>
    </source>
</evidence>
<dbReference type="Gene3D" id="3.20.10.10">
    <property type="entry name" value="D-amino Acid Aminotransferase, subunit A, domain 2"/>
    <property type="match status" value="1"/>
</dbReference>
<comment type="catalytic activity">
    <reaction evidence="13">
        <text>L-leucine + 2-oxoglutarate = 4-methyl-2-oxopentanoate + L-glutamate</text>
        <dbReference type="Rhea" id="RHEA:18321"/>
        <dbReference type="ChEBI" id="CHEBI:16810"/>
        <dbReference type="ChEBI" id="CHEBI:17865"/>
        <dbReference type="ChEBI" id="CHEBI:29985"/>
        <dbReference type="ChEBI" id="CHEBI:57427"/>
        <dbReference type="EC" id="2.6.1.42"/>
    </reaction>
</comment>
<dbReference type="GO" id="GO:0008652">
    <property type="term" value="P:amino acid biosynthetic process"/>
    <property type="evidence" value="ECO:0007669"/>
    <property type="project" value="UniProtKB-ARBA"/>
</dbReference>
<dbReference type="AlphaFoldDB" id="A0A6N8DJP6"/>